<evidence type="ECO:0000313" key="13">
    <source>
        <dbReference type="EMBL" id="KAK5277979.1"/>
    </source>
</evidence>
<keyword evidence="8 11" id="KW-0472">Membrane</keyword>
<evidence type="ECO:0000256" key="11">
    <source>
        <dbReference type="SAM" id="Phobius"/>
    </source>
</evidence>
<dbReference type="PANTHER" id="PTHR12825:SF0">
    <property type="entry name" value="VESICLE TRANSPORT PROTEIN SEC20"/>
    <property type="match status" value="1"/>
</dbReference>
<proteinExistence type="inferred from homology"/>
<feature type="compositionally biased region" description="Polar residues" evidence="10">
    <location>
        <begin position="32"/>
        <end position="42"/>
    </location>
</feature>
<comment type="subcellular location">
    <subcellularLocation>
        <location evidence="1">Endoplasmic reticulum membrane</location>
        <topology evidence="1">Single-pass type IV membrane protein</topology>
    </subcellularLocation>
</comment>
<keyword evidence="14" id="KW-1185">Reference proteome</keyword>
<dbReference type="PANTHER" id="PTHR12825">
    <property type="entry name" value="BNIP1-RELATED"/>
    <property type="match status" value="1"/>
</dbReference>
<accession>A0ABR0M326</accession>
<dbReference type="Pfam" id="PF03908">
    <property type="entry name" value="Sec20"/>
    <property type="match status" value="1"/>
</dbReference>
<sequence length="208" mass="23082">ARIQFRRAQLSAKRAAEAAKAKERQLLFASLQDGSSGTSTPTNRHRAGHDKLSQDEVLVGASSDVTAALRRTHQLMQSELSRSRFAQETLEQSTAALADLSEQYGSLDSLLSSSRSLLSTLLRSQKSDTWYLETAFYILLTTIVWLFFRRLLYGPLWWFLWLPLKLTYRLVFAILAAIGLTGSAARSNTTALLASTATTTTTTRPPLI</sequence>
<feature type="non-terminal residue" evidence="13">
    <location>
        <position position="1"/>
    </location>
</feature>
<comment type="similarity">
    <text evidence="9">Belongs to the SEC20 family.</text>
</comment>
<feature type="transmembrane region" description="Helical" evidence="11">
    <location>
        <begin position="168"/>
        <end position="185"/>
    </location>
</feature>
<evidence type="ECO:0000256" key="1">
    <source>
        <dbReference type="ARBA" id="ARBA00004163"/>
    </source>
</evidence>
<protein>
    <submittedName>
        <fullName evidence="13">Protein transport protein sec20</fullName>
    </submittedName>
</protein>
<comment type="caution">
    <text evidence="13">The sequence shown here is derived from an EMBL/GenBank/DDBJ whole genome shotgun (WGS) entry which is preliminary data.</text>
</comment>
<evidence type="ECO:0000256" key="5">
    <source>
        <dbReference type="ARBA" id="ARBA00022892"/>
    </source>
</evidence>
<evidence type="ECO:0000259" key="12">
    <source>
        <dbReference type="Pfam" id="PF03908"/>
    </source>
</evidence>
<reference evidence="13 14" key="1">
    <citation type="submission" date="2023-08" db="EMBL/GenBank/DDBJ databases">
        <title>Black Yeasts Isolated from many extreme environments.</title>
        <authorList>
            <person name="Coleine C."/>
            <person name="Stajich J.E."/>
            <person name="Selbmann L."/>
        </authorList>
    </citation>
    <scope>NUCLEOTIDE SEQUENCE [LARGE SCALE GENOMIC DNA]</scope>
    <source>
        <strain evidence="13 14">CCFEE 536</strain>
    </source>
</reference>
<gene>
    <name evidence="13" type="primary">SEC20_1</name>
    <name evidence="13" type="ORF">LTR16_009137</name>
</gene>
<evidence type="ECO:0000256" key="10">
    <source>
        <dbReference type="SAM" id="MobiDB-lite"/>
    </source>
</evidence>
<keyword evidence="4" id="KW-0256">Endoplasmic reticulum</keyword>
<name>A0ABR0M326_9PEZI</name>
<keyword evidence="3 11" id="KW-0812">Transmembrane</keyword>
<evidence type="ECO:0000256" key="8">
    <source>
        <dbReference type="ARBA" id="ARBA00023136"/>
    </source>
</evidence>
<keyword evidence="7" id="KW-0175">Coiled coil</keyword>
<evidence type="ECO:0000313" key="14">
    <source>
        <dbReference type="Proteomes" id="UP001357485"/>
    </source>
</evidence>
<keyword evidence="6 11" id="KW-1133">Transmembrane helix</keyword>
<evidence type="ECO:0000256" key="4">
    <source>
        <dbReference type="ARBA" id="ARBA00022824"/>
    </source>
</evidence>
<evidence type="ECO:0000256" key="3">
    <source>
        <dbReference type="ARBA" id="ARBA00022692"/>
    </source>
</evidence>
<organism evidence="13 14">
    <name type="scientific">Cryomyces antarcticus</name>
    <dbReference type="NCBI Taxonomy" id="329879"/>
    <lineage>
        <taxon>Eukaryota</taxon>
        <taxon>Fungi</taxon>
        <taxon>Dikarya</taxon>
        <taxon>Ascomycota</taxon>
        <taxon>Pezizomycotina</taxon>
        <taxon>Dothideomycetes</taxon>
        <taxon>Dothideomycetes incertae sedis</taxon>
        <taxon>Cryomyces</taxon>
    </lineage>
</organism>
<feature type="region of interest" description="Disordered" evidence="10">
    <location>
        <begin position="30"/>
        <end position="51"/>
    </location>
</feature>
<feature type="domain" description="Sec20 C-terminal" evidence="12">
    <location>
        <begin position="62"/>
        <end position="151"/>
    </location>
</feature>
<evidence type="ECO:0000256" key="7">
    <source>
        <dbReference type="ARBA" id="ARBA00023054"/>
    </source>
</evidence>
<evidence type="ECO:0000256" key="9">
    <source>
        <dbReference type="ARBA" id="ARBA00037934"/>
    </source>
</evidence>
<feature type="transmembrane region" description="Helical" evidence="11">
    <location>
        <begin position="130"/>
        <end position="148"/>
    </location>
</feature>
<keyword evidence="5" id="KW-0931">ER-Golgi transport</keyword>
<keyword evidence="2" id="KW-0813">Transport</keyword>
<dbReference type="Proteomes" id="UP001357485">
    <property type="component" value="Unassembled WGS sequence"/>
</dbReference>
<evidence type="ECO:0000256" key="6">
    <source>
        <dbReference type="ARBA" id="ARBA00022989"/>
    </source>
</evidence>
<dbReference type="InterPro" id="IPR005606">
    <property type="entry name" value="Sec20"/>
</dbReference>
<evidence type="ECO:0000256" key="2">
    <source>
        <dbReference type="ARBA" id="ARBA00022448"/>
    </source>
</evidence>
<feature type="non-terminal residue" evidence="13">
    <location>
        <position position="208"/>
    </location>
</feature>
<dbReference type="InterPro" id="IPR056173">
    <property type="entry name" value="Sec20_C"/>
</dbReference>
<dbReference type="EMBL" id="JAVRRA010002318">
    <property type="protein sequence ID" value="KAK5277979.1"/>
    <property type="molecule type" value="Genomic_DNA"/>
</dbReference>